<name>A0A0C3PG07_PHLG1</name>
<protein>
    <submittedName>
        <fullName evidence="2">Uncharacterized protein</fullName>
    </submittedName>
</protein>
<dbReference type="HOGENOM" id="CLU_1540619_0_0_1"/>
<gene>
    <name evidence="2" type="ORF">PHLGIDRAFT_188700</name>
</gene>
<accession>A0A0C3PG07</accession>
<evidence type="ECO:0000256" key="1">
    <source>
        <dbReference type="SAM" id="MobiDB-lite"/>
    </source>
</evidence>
<feature type="region of interest" description="Disordered" evidence="1">
    <location>
        <begin position="128"/>
        <end position="174"/>
    </location>
</feature>
<reference evidence="2 3" key="1">
    <citation type="journal article" date="2014" name="PLoS Genet.">
        <title>Analysis of the Phlebiopsis gigantea genome, transcriptome and secretome provides insight into its pioneer colonization strategies of wood.</title>
        <authorList>
            <person name="Hori C."/>
            <person name="Ishida T."/>
            <person name="Igarashi K."/>
            <person name="Samejima M."/>
            <person name="Suzuki H."/>
            <person name="Master E."/>
            <person name="Ferreira P."/>
            <person name="Ruiz-Duenas F.J."/>
            <person name="Held B."/>
            <person name="Canessa P."/>
            <person name="Larrondo L.F."/>
            <person name="Schmoll M."/>
            <person name="Druzhinina I.S."/>
            <person name="Kubicek C.P."/>
            <person name="Gaskell J.A."/>
            <person name="Kersten P."/>
            <person name="St John F."/>
            <person name="Glasner J."/>
            <person name="Sabat G."/>
            <person name="Splinter BonDurant S."/>
            <person name="Syed K."/>
            <person name="Yadav J."/>
            <person name="Mgbeahuruike A.C."/>
            <person name="Kovalchuk A."/>
            <person name="Asiegbu F.O."/>
            <person name="Lackner G."/>
            <person name="Hoffmeister D."/>
            <person name="Rencoret J."/>
            <person name="Gutierrez A."/>
            <person name="Sun H."/>
            <person name="Lindquist E."/>
            <person name="Barry K."/>
            <person name="Riley R."/>
            <person name="Grigoriev I.V."/>
            <person name="Henrissat B."/>
            <person name="Kues U."/>
            <person name="Berka R.M."/>
            <person name="Martinez A.T."/>
            <person name="Covert S.F."/>
            <person name="Blanchette R.A."/>
            <person name="Cullen D."/>
        </authorList>
    </citation>
    <scope>NUCLEOTIDE SEQUENCE [LARGE SCALE GENOMIC DNA]</scope>
    <source>
        <strain evidence="2 3">11061_1 CR5-6</strain>
    </source>
</reference>
<organism evidence="2 3">
    <name type="scientific">Phlebiopsis gigantea (strain 11061_1 CR5-6)</name>
    <name type="common">White-rot fungus</name>
    <name type="synonym">Peniophora gigantea</name>
    <dbReference type="NCBI Taxonomy" id="745531"/>
    <lineage>
        <taxon>Eukaryota</taxon>
        <taxon>Fungi</taxon>
        <taxon>Dikarya</taxon>
        <taxon>Basidiomycota</taxon>
        <taxon>Agaricomycotina</taxon>
        <taxon>Agaricomycetes</taxon>
        <taxon>Polyporales</taxon>
        <taxon>Phanerochaetaceae</taxon>
        <taxon>Phlebiopsis</taxon>
    </lineage>
</organism>
<feature type="compositionally biased region" description="Basic residues" evidence="1">
    <location>
        <begin position="140"/>
        <end position="149"/>
    </location>
</feature>
<evidence type="ECO:0000313" key="3">
    <source>
        <dbReference type="Proteomes" id="UP000053257"/>
    </source>
</evidence>
<dbReference type="AlphaFoldDB" id="A0A0C3PG07"/>
<sequence length="174" mass="18900">MIRNRVCNSEPKVSLQQVVARDSRCSVRPHTCARCLFWSCHHREGGGYAPSRVSTVGQHTALHAILDPALPIFRQHTAPSHAIGRSCLCRERSSRRRGASAAILLDGAASCISHPGRNTSSTHVVIQPSPAAQDPSAGVHSRRSKRRHAVTYAHDARPTAGVCAQGRPRRGRAR</sequence>
<dbReference type="Proteomes" id="UP000053257">
    <property type="component" value="Unassembled WGS sequence"/>
</dbReference>
<proteinExistence type="predicted"/>
<keyword evidence="3" id="KW-1185">Reference proteome</keyword>
<evidence type="ECO:0000313" key="2">
    <source>
        <dbReference type="EMBL" id="KIP04618.1"/>
    </source>
</evidence>
<dbReference type="EMBL" id="KN840568">
    <property type="protein sequence ID" value="KIP04618.1"/>
    <property type="molecule type" value="Genomic_DNA"/>
</dbReference>